<dbReference type="CDD" id="cd07557">
    <property type="entry name" value="trimeric_dUTPase"/>
    <property type="match status" value="1"/>
</dbReference>
<dbReference type="RefSeq" id="WP_271090113.1">
    <property type="nucleotide sequence ID" value="NZ_JAPJZH010000007.1"/>
</dbReference>
<organism evidence="7 8">
    <name type="scientific">Hoeflea poritis</name>
    <dbReference type="NCBI Taxonomy" id="2993659"/>
    <lineage>
        <taxon>Bacteria</taxon>
        <taxon>Pseudomonadati</taxon>
        <taxon>Pseudomonadota</taxon>
        <taxon>Alphaproteobacteria</taxon>
        <taxon>Hyphomicrobiales</taxon>
        <taxon>Rhizobiaceae</taxon>
        <taxon>Hoeflea</taxon>
    </lineage>
</organism>
<dbReference type="SUPFAM" id="SSF51283">
    <property type="entry name" value="dUTPase-like"/>
    <property type="match status" value="1"/>
</dbReference>
<keyword evidence="3 5" id="KW-0546">Nucleotide metabolism</keyword>
<dbReference type="NCBIfam" id="NF001862">
    <property type="entry name" value="PRK00601.1"/>
    <property type="match status" value="1"/>
</dbReference>
<evidence type="ECO:0000256" key="3">
    <source>
        <dbReference type="ARBA" id="ARBA00023080"/>
    </source>
</evidence>
<accession>A0ABT4VNS7</accession>
<feature type="binding site" evidence="5">
    <location>
        <begin position="96"/>
        <end position="98"/>
    </location>
    <ligand>
        <name>substrate</name>
    </ligand>
</feature>
<evidence type="ECO:0000259" key="6">
    <source>
        <dbReference type="Pfam" id="PF00692"/>
    </source>
</evidence>
<comment type="catalytic activity">
    <reaction evidence="4 5">
        <text>dUTP + H2O = dUMP + diphosphate + H(+)</text>
        <dbReference type="Rhea" id="RHEA:10248"/>
        <dbReference type="ChEBI" id="CHEBI:15377"/>
        <dbReference type="ChEBI" id="CHEBI:15378"/>
        <dbReference type="ChEBI" id="CHEBI:33019"/>
        <dbReference type="ChEBI" id="CHEBI:61555"/>
        <dbReference type="ChEBI" id="CHEBI:246422"/>
        <dbReference type="EC" id="3.6.1.23"/>
    </reaction>
</comment>
<comment type="caution">
    <text evidence="5">Lacks conserved residue(s) required for the propagation of feature annotation.</text>
</comment>
<dbReference type="EC" id="3.6.1.23" evidence="5"/>
<keyword evidence="5" id="KW-0479">Metal-binding</keyword>
<dbReference type="InterPro" id="IPR029054">
    <property type="entry name" value="dUTPase-like"/>
</dbReference>
<keyword evidence="2 5" id="KW-0378">Hydrolase</keyword>
<comment type="function">
    <text evidence="5">This enzyme is involved in nucleotide metabolism: it produces dUMP, the immediate precursor of thymidine nucleotides and it decreases the intracellular concentration of dUTP so that uracil cannot be incorporated into DNA.</text>
</comment>
<reference evidence="7" key="1">
    <citation type="submission" date="2022-11" db="EMBL/GenBank/DDBJ databases">
        <title>Hoeflea poritis sp. nov., isolated from scleractinian coral Porites lutea.</title>
        <authorList>
            <person name="Zhang G."/>
            <person name="Wei Q."/>
            <person name="Cai L."/>
        </authorList>
    </citation>
    <scope>NUCLEOTIDE SEQUENCE</scope>
    <source>
        <strain evidence="7">E7-10</strain>
    </source>
</reference>
<evidence type="ECO:0000256" key="2">
    <source>
        <dbReference type="ARBA" id="ARBA00022801"/>
    </source>
</evidence>
<feature type="domain" description="dUTPase-like" evidence="6">
    <location>
        <begin position="26"/>
        <end position="158"/>
    </location>
</feature>
<comment type="similarity">
    <text evidence="1 5">Belongs to the dUTPase family.</text>
</comment>
<dbReference type="HAMAP" id="MF_00116">
    <property type="entry name" value="dUTPase_bact"/>
    <property type="match status" value="1"/>
</dbReference>
<name>A0ABT4VNS7_9HYPH</name>
<comment type="cofactor">
    <cofactor evidence="5">
        <name>Mg(2+)</name>
        <dbReference type="ChEBI" id="CHEBI:18420"/>
    </cofactor>
</comment>
<dbReference type="InterPro" id="IPR036157">
    <property type="entry name" value="dUTPase-like_sf"/>
</dbReference>
<proteinExistence type="inferred from homology"/>
<evidence type="ECO:0000256" key="1">
    <source>
        <dbReference type="ARBA" id="ARBA00006581"/>
    </source>
</evidence>
<dbReference type="Gene3D" id="2.70.40.10">
    <property type="match status" value="1"/>
</dbReference>
<protein>
    <recommendedName>
        <fullName evidence="5">Deoxyuridine 5'-triphosphate nucleotidohydrolase</fullName>
        <shortName evidence="5">dUTPase</shortName>
        <ecNumber evidence="5">3.6.1.23</ecNumber>
    </recommendedName>
    <alternativeName>
        <fullName evidence="5">dUTP pyrophosphatase</fullName>
    </alternativeName>
</protein>
<comment type="pathway">
    <text evidence="5">Pyrimidine metabolism; dUMP biosynthesis; dUMP from dCTP (dUTP route): step 2/2.</text>
</comment>
<dbReference type="PANTHER" id="PTHR11241:SF0">
    <property type="entry name" value="DEOXYURIDINE 5'-TRIPHOSPHATE NUCLEOTIDOHYDROLASE"/>
    <property type="match status" value="1"/>
</dbReference>
<dbReference type="Proteomes" id="UP001148313">
    <property type="component" value="Unassembled WGS sequence"/>
</dbReference>
<feature type="binding site" evidence="5">
    <location>
        <begin position="79"/>
        <end position="81"/>
    </location>
    <ligand>
        <name>substrate</name>
    </ligand>
</feature>
<evidence type="ECO:0000313" key="7">
    <source>
        <dbReference type="EMBL" id="MDA4846373.1"/>
    </source>
</evidence>
<keyword evidence="5" id="KW-0460">Magnesium</keyword>
<evidence type="ECO:0000256" key="5">
    <source>
        <dbReference type="HAMAP-Rule" id="MF_00116"/>
    </source>
</evidence>
<dbReference type="EMBL" id="JAPJZH010000007">
    <property type="protein sequence ID" value="MDA4846373.1"/>
    <property type="molecule type" value="Genomic_DNA"/>
</dbReference>
<dbReference type="InterPro" id="IPR033704">
    <property type="entry name" value="dUTPase_trimeric"/>
</dbReference>
<dbReference type="Pfam" id="PF00692">
    <property type="entry name" value="dUTPase"/>
    <property type="match status" value="1"/>
</dbReference>
<dbReference type="GO" id="GO:0004170">
    <property type="term" value="F:dUTP diphosphatase activity"/>
    <property type="evidence" value="ECO:0007669"/>
    <property type="project" value="UniProtKB-EC"/>
</dbReference>
<dbReference type="PANTHER" id="PTHR11241">
    <property type="entry name" value="DEOXYURIDINE 5'-TRIPHOSPHATE NUCLEOTIDOHYDROLASE"/>
    <property type="match status" value="1"/>
</dbReference>
<dbReference type="InterPro" id="IPR008181">
    <property type="entry name" value="dUTPase"/>
</dbReference>
<gene>
    <name evidence="5 7" type="primary">dut</name>
    <name evidence="7" type="ORF">OOZ53_13485</name>
</gene>
<sequence>MSGYRSEIQQTPVVGLVRLPHGAGLDLPAYETEGAAGMDLRAANAVDAPIVIAPGERALVPTGFVFEIPAGFEAQIRPRSGLAFKHGLTCLNTPGTIDSDYRGEVQVLLINHGSEAFTIERGMRIAQMVVAPVCQARIEERTLANETARGSGGFGSTGH</sequence>
<feature type="binding site" evidence="5">
    <location>
        <position position="92"/>
    </location>
    <ligand>
        <name>substrate</name>
    </ligand>
</feature>
<evidence type="ECO:0000313" key="8">
    <source>
        <dbReference type="Proteomes" id="UP001148313"/>
    </source>
</evidence>
<dbReference type="NCBIfam" id="TIGR00576">
    <property type="entry name" value="dut"/>
    <property type="match status" value="1"/>
</dbReference>
<keyword evidence="8" id="KW-1185">Reference proteome</keyword>
<evidence type="ECO:0000256" key="4">
    <source>
        <dbReference type="ARBA" id="ARBA00047686"/>
    </source>
</evidence>
<comment type="caution">
    <text evidence="7">The sequence shown here is derived from an EMBL/GenBank/DDBJ whole genome shotgun (WGS) entry which is preliminary data.</text>
</comment>